<dbReference type="eggNOG" id="COG3852">
    <property type="taxonomic scope" value="Bacteria"/>
</dbReference>
<evidence type="ECO:0000256" key="1">
    <source>
        <dbReference type="ARBA" id="ARBA00000085"/>
    </source>
</evidence>
<dbReference type="SMART" id="SM00448">
    <property type="entry name" value="REC"/>
    <property type="match status" value="1"/>
</dbReference>
<dbReference type="InterPro" id="IPR003661">
    <property type="entry name" value="HisK_dim/P_dom"/>
</dbReference>
<dbReference type="Pfam" id="PF13185">
    <property type="entry name" value="GAF_2"/>
    <property type="match status" value="1"/>
</dbReference>
<dbReference type="PROSITE" id="PS50109">
    <property type="entry name" value="HIS_KIN"/>
    <property type="match status" value="1"/>
</dbReference>
<evidence type="ECO:0000259" key="11">
    <source>
        <dbReference type="PROSITE" id="PS50113"/>
    </source>
</evidence>
<dbReference type="InParanoid" id="A9WEK6"/>
<dbReference type="SMART" id="SM00091">
    <property type="entry name" value="PAS"/>
    <property type="match status" value="1"/>
</dbReference>
<dbReference type="InterPro" id="IPR000700">
    <property type="entry name" value="PAS-assoc_C"/>
</dbReference>
<proteinExistence type="predicted"/>
<dbReference type="InterPro" id="IPR001610">
    <property type="entry name" value="PAC"/>
</dbReference>
<dbReference type="AlphaFoldDB" id="A9WEK6"/>
<dbReference type="NCBIfam" id="TIGR00229">
    <property type="entry name" value="sensory_box"/>
    <property type="match status" value="1"/>
</dbReference>
<dbReference type="PROSITE" id="PS50110">
    <property type="entry name" value="RESPONSE_REGULATORY"/>
    <property type="match status" value="1"/>
</dbReference>
<dbReference type="InterPro" id="IPR036097">
    <property type="entry name" value="HisK_dim/P_sf"/>
</dbReference>
<dbReference type="Pfam" id="PF00072">
    <property type="entry name" value="Response_reg"/>
    <property type="match status" value="1"/>
</dbReference>
<keyword evidence="13" id="KW-1185">Reference proteome</keyword>
<feature type="domain" description="Response regulatory" evidence="9">
    <location>
        <begin position="7"/>
        <end position="121"/>
    </location>
</feature>
<dbReference type="GO" id="GO:0006355">
    <property type="term" value="P:regulation of DNA-templated transcription"/>
    <property type="evidence" value="ECO:0007669"/>
    <property type="project" value="InterPro"/>
</dbReference>
<dbReference type="RefSeq" id="WP_012257922.1">
    <property type="nucleotide sequence ID" value="NC_010175.1"/>
</dbReference>
<dbReference type="Gene3D" id="3.30.450.20">
    <property type="entry name" value="PAS domain"/>
    <property type="match status" value="1"/>
</dbReference>
<dbReference type="PROSITE" id="PS50113">
    <property type="entry name" value="PAC"/>
    <property type="match status" value="1"/>
</dbReference>
<evidence type="ECO:0000313" key="13">
    <source>
        <dbReference type="Proteomes" id="UP000002008"/>
    </source>
</evidence>
<keyword evidence="4" id="KW-0808">Transferase</keyword>
<evidence type="ECO:0000256" key="5">
    <source>
        <dbReference type="ARBA" id="ARBA00022777"/>
    </source>
</evidence>
<gene>
    <name evidence="12" type="ordered locus">Caur_2056</name>
</gene>
<evidence type="ECO:0000256" key="2">
    <source>
        <dbReference type="ARBA" id="ARBA00012438"/>
    </source>
</evidence>
<dbReference type="SUPFAM" id="SSF55785">
    <property type="entry name" value="PYP-like sensor domain (PAS domain)"/>
    <property type="match status" value="1"/>
</dbReference>
<dbReference type="InterPro" id="IPR001789">
    <property type="entry name" value="Sig_transdc_resp-reg_receiver"/>
</dbReference>
<dbReference type="SMART" id="SM00388">
    <property type="entry name" value="HisKA"/>
    <property type="match status" value="1"/>
</dbReference>
<dbReference type="CDD" id="cd00082">
    <property type="entry name" value="HisKA"/>
    <property type="match status" value="1"/>
</dbReference>
<dbReference type="Pfam" id="PF02518">
    <property type="entry name" value="HATPase_c"/>
    <property type="match status" value="1"/>
</dbReference>
<dbReference type="CDD" id="cd00156">
    <property type="entry name" value="REC"/>
    <property type="match status" value="1"/>
</dbReference>
<feature type="domain" description="Histidine kinase" evidence="8">
    <location>
        <begin position="436"/>
        <end position="666"/>
    </location>
</feature>
<dbReference type="FunCoup" id="A9WEK6">
    <property type="interactions" value="194"/>
</dbReference>
<dbReference type="SMART" id="SM00086">
    <property type="entry name" value="PAC"/>
    <property type="match status" value="1"/>
</dbReference>
<dbReference type="InterPro" id="IPR013767">
    <property type="entry name" value="PAS_fold"/>
</dbReference>
<evidence type="ECO:0000259" key="9">
    <source>
        <dbReference type="PROSITE" id="PS50110"/>
    </source>
</evidence>
<evidence type="ECO:0000256" key="6">
    <source>
        <dbReference type="ARBA" id="ARBA00023012"/>
    </source>
</evidence>
<sequence length="666" mass="73074">MSSWAGHVLVVDDDPQLRDLCRQTLARAGFVVTTAADVTTALEALEQTVFDLVMVDLIMPGMNGLQLLELIRSRDISVPILIVSGAASIEQISYAMRLGARGLLIKPFRAQELADMARELVAKRQAIRASDRLAALRPLLQISQHLLAELDQSRLYALIIETVRVEVHAERASLMLLEPDEQALRIVACTGLPDTVGIGALIPVDRSISGWVVRHRQPLLIDQHLVSSPWYKELKPHLLSPELTTALSVPIMAGERVLGVLNAAKATLDAAFTAADQELLQLLAGQAAVAIENARLYSEVLRSEERYRALLRHANDAVLLLDATGMNVLDANLALTRLSGYPGEEILRLNPCRLLPTLPALLSTAVNGRAEHSEIETTLCTADGHETAVAVSVSVVPDGDQRLFLVIARDISERQRLARELAQAEKLAAIGRLATAMAHEINNPLQALSSTVHLLQHSDLSPERRDLYLTKAAAELDGLIQRVQRILDISRPNLDGRRPVDLNQVVIDVIATYRQTLIARNIRYIGELTSTLPWVTAVISHLKQVCQTLVQNAIEAMPEGGTLRIRTYLRPPDGEPDRASFWRAGGGSRQFPSEQAVVLEISDTGVGIAQEEVPKIFEPFYSTRFDGLGIGLSLCYSIVDFHGGELWVRSQPEQGTTFRVILPIAQ</sequence>
<dbReference type="InterPro" id="IPR003594">
    <property type="entry name" value="HATPase_dom"/>
</dbReference>
<dbReference type="PANTHER" id="PTHR43547:SF2">
    <property type="entry name" value="HYBRID SIGNAL TRANSDUCTION HISTIDINE KINASE C"/>
    <property type="match status" value="1"/>
</dbReference>
<evidence type="ECO:0000259" key="10">
    <source>
        <dbReference type="PROSITE" id="PS50112"/>
    </source>
</evidence>
<feature type="domain" description="PAS" evidence="10">
    <location>
        <begin position="303"/>
        <end position="347"/>
    </location>
</feature>
<dbReference type="Gene3D" id="1.10.287.130">
    <property type="match status" value="1"/>
</dbReference>
<dbReference type="PANTHER" id="PTHR43547">
    <property type="entry name" value="TWO-COMPONENT HISTIDINE KINASE"/>
    <property type="match status" value="1"/>
</dbReference>
<keyword evidence="3 7" id="KW-0597">Phosphoprotein</keyword>
<name>A9WEK6_CHLAA</name>
<dbReference type="SUPFAM" id="SSF55781">
    <property type="entry name" value="GAF domain-like"/>
    <property type="match status" value="1"/>
</dbReference>
<dbReference type="Proteomes" id="UP000002008">
    <property type="component" value="Chromosome"/>
</dbReference>
<dbReference type="Gene3D" id="3.30.565.10">
    <property type="entry name" value="Histidine kinase-like ATPase, C-terminal domain"/>
    <property type="match status" value="1"/>
</dbReference>
<dbReference type="InterPro" id="IPR036890">
    <property type="entry name" value="HATPase_C_sf"/>
</dbReference>
<dbReference type="InterPro" id="IPR005467">
    <property type="entry name" value="His_kinase_dom"/>
</dbReference>
<dbReference type="InterPro" id="IPR011006">
    <property type="entry name" value="CheY-like_superfamily"/>
</dbReference>
<dbReference type="GO" id="GO:0007165">
    <property type="term" value="P:signal transduction"/>
    <property type="evidence" value="ECO:0000318"/>
    <property type="project" value="GO_Central"/>
</dbReference>
<evidence type="ECO:0000313" key="12">
    <source>
        <dbReference type="EMBL" id="ABY35268.1"/>
    </source>
</evidence>
<evidence type="ECO:0000259" key="8">
    <source>
        <dbReference type="PROSITE" id="PS50109"/>
    </source>
</evidence>
<dbReference type="InterPro" id="IPR035965">
    <property type="entry name" value="PAS-like_dom_sf"/>
</dbReference>
<evidence type="ECO:0000256" key="7">
    <source>
        <dbReference type="PROSITE-ProRule" id="PRU00169"/>
    </source>
</evidence>
<dbReference type="SMART" id="SM00065">
    <property type="entry name" value="GAF"/>
    <property type="match status" value="1"/>
</dbReference>
<keyword evidence="6" id="KW-0902">Two-component regulatory system</keyword>
<evidence type="ECO:0000256" key="3">
    <source>
        <dbReference type="ARBA" id="ARBA00022553"/>
    </source>
</evidence>
<dbReference type="Pfam" id="PF00989">
    <property type="entry name" value="PAS"/>
    <property type="match status" value="1"/>
</dbReference>
<dbReference type="InterPro" id="IPR004358">
    <property type="entry name" value="Sig_transdc_His_kin-like_C"/>
</dbReference>
<comment type="catalytic activity">
    <reaction evidence="1">
        <text>ATP + protein L-histidine = ADP + protein N-phospho-L-histidine.</text>
        <dbReference type="EC" id="2.7.13.3"/>
    </reaction>
</comment>
<dbReference type="EnsemblBacteria" id="ABY35268">
    <property type="protein sequence ID" value="ABY35268"/>
    <property type="gene ID" value="Caur_2056"/>
</dbReference>
<dbReference type="KEGG" id="cau:Caur_2056"/>
<dbReference type="EMBL" id="CP000909">
    <property type="protein sequence ID" value="ABY35268.1"/>
    <property type="molecule type" value="Genomic_DNA"/>
</dbReference>
<dbReference type="STRING" id="324602.Caur_2056"/>
<dbReference type="InterPro" id="IPR003018">
    <property type="entry name" value="GAF"/>
</dbReference>
<dbReference type="InterPro" id="IPR000014">
    <property type="entry name" value="PAS"/>
</dbReference>
<dbReference type="Gene3D" id="3.30.450.40">
    <property type="match status" value="1"/>
</dbReference>
<dbReference type="PRINTS" id="PR00344">
    <property type="entry name" value="BCTRLSENSOR"/>
</dbReference>
<reference evidence="13" key="1">
    <citation type="journal article" date="2011" name="BMC Genomics">
        <title>Complete genome sequence of the filamentous anoxygenic phototrophic bacterium Chloroflexus aurantiacus.</title>
        <authorList>
            <person name="Tang K.H."/>
            <person name="Barry K."/>
            <person name="Chertkov O."/>
            <person name="Dalin E."/>
            <person name="Han C.S."/>
            <person name="Hauser L.J."/>
            <person name="Honchak B.M."/>
            <person name="Karbach L.E."/>
            <person name="Land M.L."/>
            <person name="Lapidus A."/>
            <person name="Larimer F.W."/>
            <person name="Mikhailova N."/>
            <person name="Pitluck S."/>
            <person name="Pierson B.K."/>
            <person name="Blankenship R.E."/>
        </authorList>
    </citation>
    <scope>NUCLEOTIDE SEQUENCE [LARGE SCALE GENOMIC DNA]</scope>
    <source>
        <strain evidence="13">ATCC 29366 / DSM 635 / J-10-fl</strain>
    </source>
</reference>
<dbReference type="InterPro" id="IPR029016">
    <property type="entry name" value="GAF-like_dom_sf"/>
</dbReference>
<dbReference type="PROSITE" id="PS50112">
    <property type="entry name" value="PAS"/>
    <property type="match status" value="1"/>
</dbReference>
<dbReference type="Gene3D" id="3.40.50.2300">
    <property type="match status" value="1"/>
</dbReference>
<dbReference type="SUPFAM" id="SSF47384">
    <property type="entry name" value="Homodimeric domain of signal transducing histidine kinase"/>
    <property type="match status" value="1"/>
</dbReference>
<dbReference type="EC" id="2.7.13.3" evidence="2"/>
<feature type="modified residue" description="4-aspartylphosphate" evidence="7">
    <location>
        <position position="56"/>
    </location>
</feature>
<dbReference type="SMART" id="SM00387">
    <property type="entry name" value="HATPase_c"/>
    <property type="match status" value="1"/>
</dbReference>
<evidence type="ECO:0000256" key="4">
    <source>
        <dbReference type="ARBA" id="ARBA00022679"/>
    </source>
</evidence>
<organism evidence="12 13">
    <name type="scientific">Chloroflexus aurantiacus (strain ATCC 29366 / DSM 635 / J-10-fl)</name>
    <dbReference type="NCBI Taxonomy" id="324602"/>
    <lineage>
        <taxon>Bacteria</taxon>
        <taxon>Bacillati</taxon>
        <taxon>Chloroflexota</taxon>
        <taxon>Chloroflexia</taxon>
        <taxon>Chloroflexales</taxon>
        <taxon>Chloroflexineae</taxon>
        <taxon>Chloroflexaceae</taxon>
        <taxon>Chloroflexus</taxon>
    </lineage>
</organism>
<dbReference type="HOGENOM" id="CLU_000445_114_51_0"/>
<dbReference type="GO" id="GO:0000155">
    <property type="term" value="F:phosphorelay sensor kinase activity"/>
    <property type="evidence" value="ECO:0000318"/>
    <property type="project" value="GO_Central"/>
</dbReference>
<keyword evidence="5" id="KW-0418">Kinase</keyword>
<feature type="domain" description="PAC" evidence="11">
    <location>
        <begin position="373"/>
        <end position="423"/>
    </location>
</feature>
<protein>
    <recommendedName>
        <fullName evidence="2">histidine kinase</fullName>
        <ecNumber evidence="2">2.7.13.3</ecNumber>
    </recommendedName>
</protein>
<dbReference type="SUPFAM" id="SSF55874">
    <property type="entry name" value="ATPase domain of HSP90 chaperone/DNA topoisomerase II/histidine kinase"/>
    <property type="match status" value="1"/>
</dbReference>
<dbReference type="eggNOG" id="COG2204">
    <property type="taxonomic scope" value="Bacteria"/>
</dbReference>
<accession>A9WEK6</accession>
<dbReference type="PATRIC" id="fig|324602.8.peg.2334"/>
<dbReference type="Pfam" id="PF00512">
    <property type="entry name" value="HisKA"/>
    <property type="match status" value="1"/>
</dbReference>
<dbReference type="eggNOG" id="COG2203">
    <property type="taxonomic scope" value="Bacteria"/>
</dbReference>
<dbReference type="SUPFAM" id="SSF52172">
    <property type="entry name" value="CheY-like"/>
    <property type="match status" value="1"/>
</dbReference>